<dbReference type="OrthoDB" id="5085439at2759"/>
<dbReference type="EMBL" id="JAGMUU010000020">
    <property type="protein sequence ID" value="KAH7129997.1"/>
    <property type="molecule type" value="Genomic_DNA"/>
</dbReference>
<dbReference type="AlphaFoldDB" id="A0A9P9E3D8"/>
<proteinExistence type="predicted"/>
<evidence type="ECO:0000313" key="3">
    <source>
        <dbReference type="Proteomes" id="UP000717696"/>
    </source>
</evidence>
<keyword evidence="1" id="KW-0732">Signal</keyword>
<name>A0A9P9E3D8_9HYPO</name>
<dbReference type="Proteomes" id="UP000717696">
    <property type="component" value="Unassembled WGS sequence"/>
</dbReference>
<organism evidence="2 3">
    <name type="scientific">Dactylonectria estremocensis</name>
    <dbReference type="NCBI Taxonomy" id="1079267"/>
    <lineage>
        <taxon>Eukaryota</taxon>
        <taxon>Fungi</taxon>
        <taxon>Dikarya</taxon>
        <taxon>Ascomycota</taxon>
        <taxon>Pezizomycotina</taxon>
        <taxon>Sordariomycetes</taxon>
        <taxon>Hypocreomycetidae</taxon>
        <taxon>Hypocreales</taxon>
        <taxon>Nectriaceae</taxon>
        <taxon>Dactylonectria</taxon>
    </lineage>
</organism>
<evidence type="ECO:0000313" key="2">
    <source>
        <dbReference type="EMBL" id="KAH7129997.1"/>
    </source>
</evidence>
<evidence type="ECO:0000256" key="1">
    <source>
        <dbReference type="SAM" id="SignalP"/>
    </source>
</evidence>
<comment type="caution">
    <text evidence="2">The sequence shown here is derived from an EMBL/GenBank/DDBJ whole genome shotgun (WGS) entry which is preliminary data.</text>
</comment>
<protein>
    <submittedName>
        <fullName evidence="2">Uncharacterized protein</fullName>
    </submittedName>
</protein>
<feature type="chain" id="PRO_5040389998" evidence="1">
    <location>
        <begin position="19"/>
        <end position="398"/>
    </location>
</feature>
<feature type="signal peptide" evidence="1">
    <location>
        <begin position="1"/>
        <end position="18"/>
    </location>
</feature>
<accession>A0A9P9E3D8</accession>
<sequence length="398" mass="43971">MLQLAPWAVLAMAPLAQADFDWLHPQRHAEECCPCPMSGATDYNVQTVTISEHAQRTHTVTVTEPAGYPSKQTVVIERTITLPGKTVYYTQVEQHTVTEKVSNSVAPSYAHKEEHYDKTTTITYGLPSQSANKPTYDDNEVVVKTITIGGEKEEEHYHVTTITEGGNYQVTTITLHSPQETDEVVEIIKTVTIQYSDERVLTKIVQDGDKHYTAPFGNSDGCVTKTIYEAGKHYTIVIKPEPSVQTFTEEGGKATTKTVEVYRTATITAPAQTQTITEQEYRTITTTMIDSYGQPDVQIIVVHIETGKSTCKKKLSGLPCHDGDAYEYPEVSDMTETDCSISTSIETVYHTVVKTVGPGGAAVPEAMGSSTTTEGLQQPMSSHNIQVQQPRYPRSIRW</sequence>
<gene>
    <name evidence="2" type="ORF">B0J13DRAFT_134397</name>
</gene>
<reference evidence="2" key="1">
    <citation type="journal article" date="2021" name="Nat. Commun.">
        <title>Genetic determinants of endophytism in the Arabidopsis root mycobiome.</title>
        <authorList>
            <person name="Mesny F."/>
            <person name="Miyauchi S."/>
            <person name="Thiergart T."/>
            <person name="Pickel B."/>
            <person name="Atanasova L."/>
            <person name="Karlsson M."/>
            <person name="Huettel B."/>
            <person name="Barry K.W."/>
            <person name="Haridas S."/>
            <person name="Chen C."/>
            <person name="Bauer D."/>
            <person name="Andreopoulos W."/>
            <person name="Pangilinan J."/>
            <person name="LaButti K."/>
            <person name="Riley R."/>
            <person name="Lipzen A."/>
            <person name="Clum A."/>
            <person name="Drula E."/>
            <person name="Henrissat B."/>
            <person name="Kohler A."/>
            <person name="Grigoriev I.V."/>
            <person name="Martin F.M."/>
            <person name="Hacquard S."/>
        </authorList>
    </citation>
    <scope>NUCLEOTIDE SEQUENCE</scope>
    <source>
        <strain evidence="2">MPI-CAGE-AT-0021</strain>
    </source>
</reference>
<keyword evidence="3" id="KW-1185">Reference proteome</keyword>